<evidence type="ECO:0000313" key="4">
    <source>
        <dbReference type="Proteomes" id="UP000031184"/>
    </source>
</evidence>
<dbReference type="EMBL" id="AUZI01000026">
    <property type="protein sequence ID" value="KID48368.1"/>
    <property type="molecule type" value="Genomic_DNA"/>
</dbReference>
<comment type="similarity">
    <text evidence="1 2">Belongs to the UPF0102 family.</text>
</comment>
<dbReference type="Proteomes" id="UP000031184">
    <property type="component" value="Unassembled WGS sequence"/>
</dbReference>
<dbReference type="PATRIC" id="fig|1226633.4.peg.2133"/>
<dbReference type="GO" id="GO:0003676">
    <property type="term" value="F:nucleic acid binding"/>
    <property type="evidence" value="ECO:0007669"/>
    <property type="project" value="InterPro"/>
</dbReference>
<dbReference type="Gene3D" id="3.40.1350.10">
    <property type="match status" value="1"/>
</dbReference>
<evidence type="ECO:0000313" key="3">
    <source>
        <dbReference type="EMBL" id="KID48368.1"/>
    </source>
</evidence>
<dbReference type="AlphaFoldDB" id="A0A017H2F1"/>
<name>A0A017H2F1_9FUSO</name>
<reference evidence="3 4" key="1">
    <citation type="submission" date="2013-08" db="EMBL/GenBank/DDBJ databases">
        <title>An opportunistic ruminal bacterium that causes liver abscesses in cattle.</title>
        <authorList>
            <person name="Benahmed F.H."/>
            <person name="Rasmussen M."/>
            <person name="Harbottle H."/>
            <person name="Soppet D."/>
            <person name="Nagaraja T.G."/>
            <person name="Davidson M."/>
        </authorList>
    </citation>
    <scope>NUCLEOTIDE SEQUENCE [LARGE SCALE GENOMIC DNA]</scope>
    <source>
        <strain evidence="3 4">B35</strain>
    </source>
</reference>
<dbReference type="InterPro" id="IPR011856">
    <property type="entry name" value="tRNA_endonuc-like_dom_sf"/>
</dbReference>
<evidence type="ECO:0000256" key="1">
    <source>
        <dbReference type="ARBA" id="ARBA00006738"/>
    </source>
</evidence>
<dbReference type="OrthoDB" id="9802516at2"/>
<dbReference type="SUPFAM" id="SSF52980">
    <property type="entry name" value="Restriction endonuclease-like"/>
    <property type="match status" value="1"/>
</dbReference>
<dbReference type="PANTHER" id="PTHR34039">
    <property type="entry name" value="UPF0102 PROTEIN YRAN"/>
    <property type="match status" value="1"/>
</dbReference>
<dbReference type="RefSeq" id="WP_039122464.1">
    <property type="nucleotide sequence ID" value="NZ_AOJP01000012.1"/>
</dbReference>
<dbReference type="NCBIfam" id="NF009150">
    <property type="entry name" value="PRK12497.1-3"/>
    <property type="match status" value="1"/>
</dbReference>
<dbReference type="PANTHER" id="PTHR34039:SF1">
    <property type="entry name" value="UPF0102 PROTEIN YRAN"/>
    <property type="match status" value="1"/>
</dbReference>
<protein>
    <recommendedName>
        <fullName evidence="2">UPF0102 protein C095_10505</fullName>
    </recommendedName>
</protein>
<proteinExistence type="inferred from homology"/>
<evidence type="ECO:0000256" key="2">
    <source>
        <dbReference type="HAMAP-Rule" id="MF_00048"/>
    </source>
</evidence>
<accession>A0A017H2F1</accession>
<gene>
    <name evidence="3" type="ORF">C095_10505</name>
</gene>
<sequence>MQNNRKKGNEYEERAASLLQEKAYRILARNFRTSIGEIDVIAEKDDILVFVEVKYRKNRNFGYGKEAVNSQKLLKIFRVAEYYRSRCTKPYQKMRIDVIHFLGDTYFWDQDVAWGDEIGCEMF</sequence>
<dbReference type="HAMAP" id="MF_00048">
    <property type="entry name" value="UPF0102"/>
    <property type="match status" value="1"/>
</dbReference>
<dbReference type="InterPro" id="IPR003509">
    <property type="entry name" value="UPF0102_YraN-like"/>
</dbReference>
<dbReference type="Pfam" id="PF02021">
    <property type="entry name" value="UPF0102"/>
    <property type="match status" value="1"/>
</dbReference>
<comment type="caution">
    <text evidence="3">The sequence shown here is derived from an EMBL/GenBank/DDBJ whole genome shotgun (WGS) entry which is preliminary data.</text>
</comment>
<organism evidence="3 4">
    <name type="scientific">Fusobacterium necrophorum subsp. funduliforme B35</name>
    <dbReference type="NCBI Taxonomy" id="1226633"/>
    <lineage>
        <taxon>Bacteria</taxon>
        <taxon>Fusobacteriati</taxon>
        <taxon>Fusobacteriota</taxon>
        <taxon>Fusobacteriia</taxon>
        <taxon>Fusobacteriales</taxon>
        <taxon>Fusobacteriaceae</taxon>
        <taxon>Fusobacterium</taxon>
    </lineage>
</organism>
<dbReference type="InterPro" id="IPR011335">
    <property type="entry name" value="Restrct_endonuc-II-like"/>
</dbReference>